<keyword evidence="3" id="KW-1185">Reference proteome</keyword>
<dbReference type="Proteomes" id="UP000324222">
    <property type="component" value="Unassembled WGS sequence"/>
</dbReference>
<proteinExistence type="predicted"/>
<feature type="compositionally biased region" description="Basic and acidic residues" evidence="1">
    <location>
        <begin position="1"/>
        <end position="20"/>
    </location>
</feature>
<evidence type="ECO:0000313" key="2">
    <source>
        <dbReference type="EMBL" id="MPC26828.1"/>
    </source>
</evidence>
<reference evidence="2 3" key="1">
    <citation type="submission" date="2019-05" db="EMBL/GenBank/DDBJ databases">
        <title>Another draft genome of Portunus trituberculatus and its Hox gene families provides insights of decapod evolution.</title>
        <authorList>
            <person name="Jeong J.-H."/>
            <person name="Song I."/>
            <person name="Kim S."/>
            <person name="Choi T."/>
            <person name="Kim D."/>
            <person name="Ryu S."/>
            <person name="Kim W."/>
        </authorList>
    </citation>
    <scope>NUCLEOTIDE SEQUENCE [LARGE SCALE GENOMIC DNA]</scope>
    <source>
        <tissue evidence="2">Muscle</tissue>
    </source>
</reference>
<feature type="compositionally biased region" description="Pro residues" evidence="1">
    <location>
        <begin position="54"/>
        <end position="69"/>
    </location>
</feature>
<evidence type="ECO:0000256" key="1">
    <source>
        <dbReference type="SAM" id="MobiDB-lite"/>
    </source>
</evidence>
<protein>
    <submittedName>
        <fullName evidence="2">Uncharacterized protein</fullName>
    </submittedName>
</protein>
<dbReference type="AlphaFoldDB" id="A0A5B7DZC6"/>
<accession>A0A5B7DZC6</accession>
<evidence type="ECO:0000313" key="3">
    <source>
        <dbReference type="Proteomes" id="UP000324222"/>
    </source>
</evidence>
<gene>
    <name evidence="2" type="ORF">E2C01_019979</name>
</gene>
<comment type="caution">
    <text evidence="2">The sequence shown here is derived from an EMBL/GenBank/DDBJ whole genome shotgun (WGS) entry which is preliminary data.</text>
</comment>
<dbReference type="EMBL" id="VSRR010001657">
    <property type="protein sequence ID" value="MPC26828.1"/>
    <property type="molecule type" value="Genomic_DNA"/>
</dbReference>
<organism evidence="2 3">
    <name type="scientific">Portunus trituberculatus</name>
    <name type="common">Swimming crab</name>
    <name type="synonym">Neptunus trituberculatus</name>
    <dbReference type="NCBI Taxonomy" id="210409"/>
    <lineage>
        <taxon>Eukaryota</taxon>
        <taxon>Metazoa</taxon>
        <taxon>Ecdysozoa</taxon>
        <taxon>Arthropoda</taxon>
        <taxon>Crustacea</taxon>
        <taxon>Multicrustacea</taxon>
        <taxon>Malacostraca</taxon>
        <taxon>Eumalacostraca</taxon>
        <taxon>Eucarida</taxon>
        <taxon>Decapoda</taxon>
        <taxon>Pleocyemata</taxon>
        <taxon>Brachyura</taxon>
        <taxon>Eubrachyura</taxon>
        <taxon>Portunoidea</taxon>
        <taxon>Portunidae</taxon>
        <taxon>Portuninae</taxon>
        <taxon>Portunus</taxon>
    </lineage>
</organism>
<name>A0A5B7DZC6_PORTR</name>
<feature type="region of interest" description="Disordered" evidence="1">
    <location>
        <begin position="1"/>
        <end position="74"/>
    </location>
</feature>
<sequence length="252" mass="27981">MRGEGGGGRDRGGGGRRDDGGSGNVEVPDTPLLPPSAPHPPHHIPPTHRTPAALPCPAPRTLPRRPTPPAFLHHPHNAIKITTKQIPGNGGRGRARASLLHGKKIIAYLQGWEGWPAWRRVATYIRWEEPQPALRSELPREFHINNLIFTFFFVLHVNLLMKGDVQVPACCPARPAGQGNPIIVRHFIRSWLRRGLLTIIPYILIFSRASVANIPVLASDLLVNFLRVCRVCEDGRDRPAPTLTEEEARRLL</sequence>